<dbReference type="Pfam" id="PF00266">
    <property type="entry name" value="Aminotran_5"/>
    <property type="match status" value="1"/>
</dbReference>
<dbReference type="GO" id="GO:0051536">
    <property type="term" value="F:iron-sulfur cluster binding"/>
    <property type="evidence" value="ECO:0007669"/>
    <property type="project" value="UniProtKB-KW"/>
</dbReference>
<dbReference type="STRING" id="137733.SAMN05421767_11137"/>
<comment type="catalytic activity">
    <reaction evidence="9">
        <text>(sulfur carrier)-H + L-cysteine = (sulfur carrier)-SH + L-alanine</text>
        <dbReference type="Rhea" id="RHEA:43892"/>
        <dbReference type="Rhea" id="RHEA-COMP:14737"/>
        <dbReference type="Rhea" id="RHEA-COMP:14739"/>
        <dbReference type="ChEBI" id="CHEBI:29917"/>
        <dbReference type="ChEBI" id="CHEBI:35235"/>
        <dbReference type="ChEBI" id="CHEBI:57972"/>
        <dbReference type="ChEBI" id="CHEBI:64428"/>
        <dbReference type="EC" id="2.8.1.7"/>
    </reaction>
</comment>
<keyword evidence="6" id="KW-0663">Pyridoxal phosphate</keyword>
<evidence type="ECO:0000256" key="3">
    <source>
        <dbReference type="ARBA" id="ARBA00012239"/>
    </source>
</evidence>
<dbReference type="InterPro" id="IPR020578">
    <property type="entry name" value="Aminotrans_V_PyrdxlP_BS"/>
</dbReference>
<keyword evidence="4" id="KW-0808">Transferase</keyword>
<evidence type="ECO:0000256" key="9">
    <source>
        <dbReference type="ARBA" id="ARBA00050776"/>
    </source>
</evidence>
<evidence type="ECO:0000256" key="1">
    <source>
        <dbReference type="ARBA" id="ARBA00001933"/>
    </source>
</evidence>
<evidence type="ECO:0000259" key="11">
    <source>
        <dbReference type="Pfam" id="PF00266"/>
    </source>
</evidence>
<protein>
    <recommendedName>
        <fullName evidence="3">cysteine desulfurase</fullName>
        <ecNumber evidence="3">2.8.1.7</ecNumber>
    </recommendedName>
</protein>
<dbReference type="EMBL" id="FOGF01000011">
    <property type="protein sequence ID" value="SEQ92986.1"/>
    <property type="molecule type" value="Genomic_DNA"/>
</dbReference>
<dbReference type="AlphaFoldDB" id="A0A1H9K190"/>
<dbReference type="InterPro" id="IPR000192">
    <property type="entry name" value="Aminotrans_V_dom"/>
</dbReference>
<accession>A0A1H9K190</accession>
<dbReference type="PANTHER" id="PTHR11601">
    <property type="entry name" value="CYSTEINE DESULFURYLASE FAMILY MEMBER"/>
    <property type="match status" value="1"/>
</dbReference>
<evidence type="ECO:0000256" key="4">
    <source>
        <dbReference type="ARBA" id="ARBA00022679"/>
    </source>
</evidence>
<evidence type="ECO:0000256" key="6">
    <source>
        <dbReference type="ARBA" id="ARBA00022898"/>
    </source>
</evidence>
<organism evidence="12 13">
    <name type="scientific">Granulicatella balaenopterae</name>
    <dbReference type="NCBI Taxonomy" id="137733"/>
    <lineage>
        <taxon>Bacteria</taxon>
        <taxon>Bacillati</taxon>
        <taxon>Bacillota</taxon>
        <taxon>Bacilli</taxon>
        <taxon>Lactobacillales</taxon>
        <taxon>Carnobacteriaceae</taxon>
        <taxon>Granulicatella</taxon>
    </lineage>
</organism>
<dbReference type="FunFam" id="3.40.640.10:FF:000084">
    <property type="entry name" value="IscS-like cysteine desulfurase"/>
    <property type="match status" value="1"/>
</dbReference>
<dbReference type="EC" id="2.8.1.7" evidence="3"/>
<proteinExistence type="inferred from homology"/>
<keyword evidence="7" id="KW-0408">Iron</keyword>
<reference evidence="12 13" key="1">
    <citation type="submission" date="2016-10" db="EMBL/GenBank/DDBJ databases">
        <authorList>
            <person name="de Groot N.N."/>
        </authorList>
    </citation>
    <scope>NUCLEOTIDE SEQUENCE [LARGE SCALE GENOMIC DNA]</scope>
    <source>
        <strain evidence="12 13">DSM 15827</strain>
    </source>
</reference>
<dbReference type="PROSITE" id="PS00595">
    <property type="entry name" value="AA_TRANSFER_CLASS_5"/>
    <property type="match status" value="1"/>
</dbReference>
<evidence type="ECO:0000256" key="7">
    <source>
        <dbReference type="ARBA" id="ARBA00023004"/>
    </source>
</evidence>
<comment type="similarity">
    <text evidence="2">Belongs to the class-V pyridoxal-phosphate-dependent aminotransferase family. NifS/IscS subfamily.</text>
</comment>
<sequence length="377" mass="41200">MNYLDHAATTPIHPEVQKAIFEAMNHFGNPSSLYKIGRLEKKVLADCKQVIKDELHAENSDSIIFTASGSEANNLAIKSIIAEFFEEKGHLITSNIEHPSVRKVFEWAETQGFDVTYLPVNEEGLLSADEVAAALRPDTRLVSIMTVNNEVGSMQPIKEVGEVLVKHTARFHTDAVQAFGQEALDVSELQVDYLSASGHKINAPKGIGFLYKKSSAPLLPLIAGGGQEEGLRAGTENMPYIVGLTEAIKQMAARRPEQTTLNKELLAYLQEQLTANGISFEMNGYSESNSSHVCNLWLKGLKASQLIILSDLKDVMISAGSACSAGSLKPSPVLTALFGEESERLQESVRISFGLGSKREDIDEFIAIVKNLAKRQK</sequence>
<dbReference type="OrthoDB" id="9808002at2"/>
<evidence type="ECO:0000313" key="12">
    <source>
        <dbReference type="EMBL" id="SEQ92986.1"/>
    </source>
</evidence>
<keyword evidence="8" id="KW-0411">Iron-sulfur</keyword>
<evidence type="ECO:0000256" key="8">
    <source>
        <dbReference type="ARBA" id="ARBA00023014"/>
    </source>
</evidence>
<dbReference type="Proteomes" id="UP000198556">
    <property type="component" value="Unassembled WGS sequence"/>
</dbReference>
<dbReference type="InterPro" id="IPR015421">
    <property type="entry name" value="PyrdxlP-dep_Trfase_major"/>
</dbReference>
<dbReference type="Gene3D" id="3.90.1150.10">
    <property type="entry name" value="Aspartate Aminotransferase, domain 1"/>
    <property type="match status" value="1"/>
</dbReference>
<dbReference type="InterPro" id="IPR015422">
    <property type="entry name" value="PyrdxlP-dep_Trfase_small"/>
</dbReference>
<feature type="domain" description="Aminotransferase class V" evidence="11">
    <location>
        <begin position="3"/>
        <end position="365"/>
    </location>
</feature>
<keyword evidence="5" id="KW-0479">Metal-binding</keyword>
<evidence type="ECO:0000256" key="5">
    <source>
        <dbReference type="ARBA" id="ARBA00022723"/>
    </source>
</evidence>
<dbReference type="RefSeq" id="WP_089746390.1">
    <property type="nucleotide sequence ID" value="NZ_FOGF01000011.1"/>
</dbReference>
<dbReference type="Gene3D" id="1.10.260.50">
    <property type="match status" value="1"/>
</dbReference>
<dbReference type="Gene3D" id="3.40.640.10">
    <property type="entry name" value="Type I PLP-dependent aspartate aminotransferase-like (Major domain)"/>
    <property type="match status" value="1"/>
</dbReference>
<name>A0A1H9K190_9LACT</name>
<evidence type="ECO:0000313" key="13">
    <source>
        <dbReference type="Proteomes" id="UP000198556"/>
    </source>
</evidence>
<keyword evidence="13" id="KW-1185">Reference proteome</keyword>
<gene>
    <name evidence="12" type="ORF">SAMN05421767_11137</name>
</gene>
<dbReference type="PANTHER" id="PTHR11601:SF34">
    <property type="entry name" value="CYSTEINE DESULFURASE"/>
    <property type="match status" value="1"/>
</dbReference>
<dbReference type="SUPFAM" id="SSF53383">
    <property type="entry name" value="PLP-dependent transferases"/>
    <property type="match status" value="1"/>
</dbReference>
<dbReference type="GO" id="GO:0046872">
    <property type="term" value="F:metal ion binding"/>
    <property type="evidence" value="ECO:0007669"/>
    <property type="project" value="UniProtKB-KW"/>
</dbReference>
<evidence type="ECO:0000256" key="2">
    <source>
        <dbReference type="ARBA" id="ARBA00006490"/>
    </source>
</evidence>
<dbReference type="InterPro" id="IPR016454">
    <property type="entry name" value="Cysteine_dSase"/>
</dbReference>
<dbReference type="PIRSF" id="PIRSF005572">
    <property type="entry name" value="NifS"/>
    <property type="match status" value="1"/>
</dbReference>
<dbReference type="GO" id="GO:0031071">
    <property type="term" value="F:cysteine desulfurase activity"/>
    <property type="evidence" value="ECO:0007669"/>
    <property type="project" value="UniProtKB-EC"/>
</dbReference>
<dbReference type="InterPro" id="IPR015424">
    <property type="entry name" value="PyrdxlP-dep_Trfase"/>
</dbReference>
<evidence type="ECO:0000256" key="10">
    <source>
        <dbReference type="RuleBase" id="RU004504"/>
    </source>
</evidence>
<comment type="cofactor">
    <cofactor evidence="1 10">
        <name>pyridoxal 5'-phosphate</name>
        <dbReference type="ChEBI" id="CHEBI:597326"/>
    </cofactor>
</comment>